<dbReference type="InterPro" id="IPR011009">
    <property type="entry name" value="Kinase-like_dom_sf"/>
</dbReference>
<dbReference type="AlphaFoldDB" id="A0A401TAU5"/>
<name>A0A401TAU5_CHIPU</name>
<comment type="caution">
    <text evidence="1">The sequence shown here is derived from an EMBL/GenBank/DDBJ whole genome shotgun (WGS) entry which is preliminary data.</text>
</comment>
<organism evidence="1 2">
    <name type="scientific">Chiloscyllium punctatum</name>
    <name type="common">Brownbanded bambooshark</name>
    <name type="synonym">Hemiscyllium punctatum</name>
    <dbReference type="NCBI Taxonomy" id="137246"/>
    <lineage>
        <taxon>Eukaryota</taxon>
        <taxon>Metazoa</taxon>
        <taxon>Chordata</taxon>
        <taxon>Craniata</taxon>
        <taxon>Vertebrata</taxon>
        <taxon>Chondrichthyes</taxon>
        <taxon>Elasmobranchii</taxon>
        <taxon>Galeomorphii</taxon>
        <taxon>Galeoidea</taxon>
        <taxon>Orectolobiformes</taxon>
        <taxon>Hemiscylliidae</taxon>
        <taxon>Chiloscyllium</taxon>
    </lineage>
</organism>
<reference evidence="1 2" key="1">
    <citation type="journal article" date="2018" name="Nat. Ecol. Evol.">
        <title>Shark genomes provide insights into elasmobranch evolution and the origin of vertebrates.</title>
        <authorList>
            <person name="Hara Y"/>
            <person name="Yamaguchi K"/>
            <person name="Onimaru K"/>
            <person name="Kadota M"/>
            <person name="Koyanagi M"/>
            <person name="Keeley SD"/>
            <person name="Tatsumi K"/>
            <person name="Tanaka K"/>
            <person name="Motone F"/>
            <person name="Kageyama Y"/>
            <person name="Nozu R"/>
            <person name="Adachi N"/>
            <person name="Nishimura O"/>
            <person name="Nakagawa R"/>
            <person name="Tanegashima C"/>
            <person name="Kiyatake I"/>
            <person name="Matsumoto R"/>
            <person name="Murakumo K"/>
            <person name="Nishida K"/>
            <person name="Terakita A"/>
            <person name="Kuratani S"/>
            <person name="Sato K"/>
            <person name="Hyodo S Kuraku.S."/>
        </authorList>
    </citation>
    <scope>NUCLEOTIDE SEQUENCE [LARGE SCALE GENOMIC DNA]</scope>
</reference>
<accession>A0A401TAU5</accession>
<evidence type="ECO:0008006" key="3">
    <source>
        <dbReference type="Google" id="ProtNLM"/>
    </source>
</evidence>
<evidence type="ECO:0000313" key="2">
    <source>
        <dbReference type="Proteomes" id="UP000287033"/>
    </source>
</evidence>
<dbReference type="Gene3D" id="1.10.510.10">
    <property type="entry name" value="Transferase(Phosphotransferase) domain 1"/>
    <property type="match status" value="1"/>
</dbReference>
<evidence type="ECO:0000313" key="1">
    <source>
        <dbReference type="EMBL" id="GCC39796.1"/>
    </source>
</evidence>
<proteinExistence type="predicted"/>
<dbReference type="EMBL" id="BEZZ01028473">
    <property type="protein sequence ID" value="GCC39796.1"/>
    <property type="molecule type" value="Genomic_DNA"/>
</dbReference>
<keyword evidence="2" id="KW-1185">Reference proteome</keyword>
<dbReference type="Proteomes" id="UP000287033">
    <property type="component" value="Unassembled WGS sequence"/>
</dbReference>
<sequence length="110" mass="12647">MYRLSSSAISRSPQEFIQKCLARDPAQRPSAHQLLFHRVLFEVHSLKLLAAHCLINNQGMLQDNCVEELTKRIHPNTVMAEIQHGNRAGLQWTYSHVSPLELDKFLEDVK</sequence>
<protein>
    <recommendedName>
        <fullName evidence="3">Protein kinase domain-containing protein</fullName>
    </recommendedName>
</protein>
<dbReference type="STRING" id="137246.A0A401TAU5"/>
<dbReference type="SUPFAM" id="SSF56112">
    <property type="entry name" value="Protein kinase-like (PK-like)"/>
    <property type="match status" value="1"/>
</dbReference>
<dbReference type="OrthoDB" id="1034557at2759"/>
<gene>
    <name evidence="1" type="ORF">chiPu_0023877</name>
</gene>